<accession>A0A645I360</accession>
<evidence type="ECO:0000313" key="1">
    <source>
        <dbReference type="EMBL" id="MPN45570.1"/>
    </source>
</evidence>
<organism evidence="1">
    <name type="scientific">bioreactor metagenome</name>
    <dbReference type="NCBI Taxonomy" id="1076179"/>
    <lineage>
        <taxon>unclassified sequences</taxon>
        <taxon>metagenomes</taxon>
        <taxon>ecological metagenomes</taxon>
    </lineage>
</organism>
<sequence>MQCGRVAIPGDRYHRQRLVQDLRRLRTQVLARAGVAGALKCVQGGVQGRVMPAHRAPVATTGTEVLHQGQQRIGGDGEVACAQGQFQAAVAVAGGDVAGFAQRHGDADAELAELFLDCGGDDRQFRAVGKGAQVQAEDFGLGPIAAEQHALGVGVPAKFAQ</sequence>
<gene>
    <name evidence="1" type="ORF">SDC9_193137</name>
</gene>
<protein>
    <submittedName>
        <fullName evidence="1">Uncharacterized protein</fullName>
    </submittedName>
</protein>
<reference evidence="1" key="1">
    <citation type="submission" date="2019-08" db="EMBL/GenBank/DDBJ databases">
        <authorList>
            <person name="Kucharzyk K."/>
            <person name="Murdoch R.W."/>
            <person name="Higgins S."/>
            <person name="Loffler F."/>
        </authorList>
    </citation>
    <scope>NUCLEOTIDE SEQUENCE</scope>
</reference>
<proteinExistence type="predicted"/>
<name>A0A645I360_9ZZZZ</name>
<dbReference type="AlphaFoldDB" id="A0A645I360"/>
<comment type="caution">
    <text evidence="1">The sequence shown here is derived from an EMBL/GenBank/DDBJ whole genome shotgun (WGS) entry which is preliminary data.</text>
</comment>
<dbReference type="EMBL" id="VSSQ01105574">
    <property type="protein sequence ID" value="MPN45570.1"/>
    <property type="molecule type" value="Genomic_DNA"/>
</dbReference>